<dbReference type="RefSeq" id="XP_001261725.1">
    <property type="nucleotide sequence ID" value="XM_001261724.1"/>
</dbReference>
<dbReference type="EMBL" id="DS027694">
    <property type="protein sequence ID" value="EAW19828.1"/>
    <property type="molecule type" value="Genomic_DNA"/>
</dbReference>
<dbReference type="Proteomes" id="UP000006702">
    <property type="component" value="Unassembled WGS sequence"/>
</dbReference>
<organism evidence="1 2">
    <name type="scientific">Neosartorya fischeri (strain ATCC 1020 / DSM 3700 / CBS 544.65 / FGSC A1164 / JCM 1740 / NRRL 181 / WB 181)</name>
    <name type="common">Aspergillus fischerianus</name>
    <dbReference type="NCBI Taxonomy" id="331117"/>
    <lineage>
        <taxon>Eukaryota</taxon>
        <taxon>Fungi</taxon>
        <taxon>Dikarya</taxon>
        <taxon>Ascomycota</taxon>
        <taxon>Pezizomycotina</taxon>
        <taxon>Eurotiomycetes</taxon>
        <taxon>Eurotiomycetidae</taxon>
        <taxon>Eurotiales</taxon>
        <taxon>Aspergillaceae</taxon>
        <taxon>Aspergillus</taxon>
        <taxon>Aspergillus subgen. Fumigati</taxon>
    </lineage>
</organism>
<dbReference type="VEuPathDB" id="FungiDB:NFIA_094480"/>
<accession>A1DAD8</accession>
<dbReference type="HOGENOM" id="CLU_1283571_0_0_1"/>
<dbReference type="AlphaFoldDB" id="A1DAD8"/>
<dbReference type="eggNOG" id="ENOG502SRKG">
    <property type="taxonomic scope" value="Eukaryota"/>
</dbReference>
<protein>
    <submittedName>
        <fullName evidence="1">Uncharacterized protein</fullName>
    </submittedName>
</protein>
<sequence length="215" mass="24255">MIFKTVIEQTVTKQGFAVSMDNSDGGVTLSIDTKKQVHRDAEYRVEKLGDGSTNEYKVSAIDKTPGNLRVTLNEDSSHQAQCLGSWKFDYHFTWSFYHDDRYAGMGGRSYGSNGGITATHTLDKKLAFDWSVDLVGDDKNWWEQFCGGTKTIPDWVKNLSVQMPTFTLHLGSLYFFLTTNLLLPSQQVITVDTRTGIQIPGDLYLVGFVDDDDRW</sequence>
<evidence type="ECO:0000313" key="2">
    <source>
        <dbReference type="Proteomes" id="UP000006702"/>
    </source>
</evidence>
<gene>
    <name evidence="1" type="ORF">NFIA_094480</name>
</gene>
<proteinExistence type="predicted"/>
<dbReference type="KEGG" id="nfi:NFIA_094480"/>
<evidence type="ECO:0000313" key="1">
    <source>
        <dbReference type="EMBL" id="EAW19828.1"/>
    </source>
</evidence>
<reference evidence="2" key="1">
    <citation type="journal article" date="2008" name="PLoS Genet.">
        <title>Genomic islands in the pathogenic filamentous fungus Aspergillus fumigatus.</title>
        <authorList>
            <person name="Fedorova N.D."/>
            <person name="Khaldi N."/>
            <person name="Joardar V.S."/>
            <person name="Maiti R."/>
            <person name="Amedeo P."/>
            <person name="Anderson M.J."/>
            <person name="Crabtree J."/>
            <person name="Silva J.C."/>
            <person name="Badger J.H."/>
            <person name="Albarraq A."/>
            <person name="Angiuoli S."/>
            <person name="Bussey H."/>
            <person name="Bowyer P."/>
            <person name="Cotty P.J."/>
            <person name="Dyer P.S."/>
            <person name="Egan A."/>
            <person name="Galens K."/>
            <person name="Fraser-Liggett C.M."/>
            <person name="Haas B.J."/>
            <person name="Inman J.M."/>
            <person name="Kent R."/>
            <person name="Lemieux S."/>
            <person name="Malavazi I."/>
            <person name="Orvis J."/>
            <person name="Roemer T."/>
            <person name="Ronning C.M."/>
            <person name="Sundaram J.P."/>
            <person name="Sutton G."/>
            <person name="Turner G."/>
            <person name="Venter J.C."/>
            <person name="White O.R."/>
            <person name="Whitty B.R."/>
            <person name="Youngman P."/>
            <person name="Wolfe K.H."/>
            <person name="Goldman G.H."/>
            <person name="Wortman J.R."/>
            <person name="Jiang B."/>
            <person name="Denning D.W."/>
            <person name="Nierman W.C."/>
        </authorList>
    </citation>
    <scope>NUCLEOTIDE SEQUENCE [LARGE SCALE GENOMIC DNA]</scope>
    <source>
        <strain evidence="2">ATCC 1020 / DSM 3700 / CBS 544.65 / FGSC A1164 / JCM 1740 / NRRL 181 / WB 181</strain>
    </source>
</reference>
<dbReference type="GeneID" id="4588906"/>
<name>A1DAD8_NEOFI</name>
<keyword evidence="2" id="KW-1185">Reference proteome</keyword>
<dbReference type="OrthoDB" id="5083627at2759"/>